<dbReference type="EMBL" id="BAABGF010000051">
    <property type="protein sequence ID" value="GAA4294302.1"/>
    <property type="molecule type" value="Genomic_DNA"/>
</dbReference>
<keyword evidence="5" id="KW-1185">Reference proteome</keyword>
<feature type="domain" description="Alpha/beta hydrolase fold-3" evidence="3">
    <location>
        <begin position="74"/>
        <end position="279"/>
    </location>
</feature>
<dbReference type="SUPFAM" id="SSF53474">
    <property type="entry name" value="alpha/beta-Hydrolases"/>
    <property type="match status" value="1"/>
</dbReference>
<proteinExistence type="inferred from homology"/>
<dbReference type="InterPro" id="IPR013094">
    <property type="entry name" value="AB_hydrolase_3"/>
</dbReference>
<dbReference type="Proteomes" id="UP001501417">
    <property type="component" value="Unassembled WGS sequence"/>
</dbReference>
<sequence>MALAPEAVKLVEAMRAQGLTGFESMGLRQARLMVDNSSPPGFGPEMRSVDDYMSVIGDVPVRVYRPDGESLPVVVFFHGGGWALGSFKSHDSLCRRLAADTGSAVAAVDYRLAPEHRFPAAIDDAWAAARWISESGNELGLDTSRLAVVGDSAGGNLAAVVARLARDYGLLLRQQVLIYPIIDRRLDRPSMIDNATGYVLERADMAWFWALYDPDHHADHDPRAVPIAVDDLSGLAPSLVVTAEHDPLRDEGEEYGARLAKAGVPTVIRRFDGMFHGFVSMLDLLPSANSALDTVSRTLRQAFG</sequence>
<evidence type="ECO:0000259" key="3">
    <source>
        <dbReference type="Pfam" id="PF07859"/>
    </source>
</evidence>
<dbReference type="RefSeq" id="WP_264047238.1">
    <property type="nucleotide sequence ID" value="NZ_BAABGF010000051.1"/>
</dbReference>
<comment type="similarity">
    <text evidence="1">Belongs to the 'GDXG' lipolytic enzyme family.</text>
</comment>
<dbReference type="InterPro" id="IPR002168">
    <property type="entry name" value="Lipase_GDXG_HIS_AS"/>
</dbReference>
<dbReference type="InterPro" id="IPR029058">
    <property type="entry name" value="AB_hydrolase_fold"/>
</dbReference>
<reference evidence="5" key="1">
    <citation type="journal article" date="2019" name="Int. J. Syst. Evol. Microbiol.">
        <title>The Global Catalogue of Microorganisms (GCM) 10K type strain sequencing project: providing services to taxonomists for standard genome sequencing and annotation.</title>
        <authorList>
            <consortium name="The Broad Institute Genomics Platform"/>
            <consortium name="The Broad Institute Genome Sequencing Center for Infectious Disease"/>
            <person name="Wu L."/>
            <person name="Ma J."/>
        </authorList>
    </citation>
    <scope>NUCLEOTIDE SEQUENCE [LARGE SCALE GENOMIC DNA]</scope>
    <source>
        <strain evidence="5">JCM 17782</strain>
    </source>
</reference>
<dbReference type="Pfam" id="PF07859">
    <property type="entry name" value="Abhydrolase_3"/>
    <property type="match status" value="1"/>
</dbReference>
<evidence type="ECO:0000256" key="2">
    <source>
        <dbReference type="ARBA" id="ARBA00022801"/>
    </source>
</evidence>
<dbReference type="PANTHER" id="PTHR48081">
    <property type="entry name" value="AB HYDROLASE SUPERFAMILY PROTEIN C4A8.06C"/>
    <property type="match status" value="1"/>
</dbReference>
<gene>
    <name evidence="4" type="ORF">GCM10023161_43500</name>
</gene>
<dbReference type="InterPro" id="IPR050300">
    <property type="entry name" value="GDXG_lipolytic_enzyme"/>
</dbReference>
<protein>
    <submittedName>
        <fullName evidence="4">Alpha/beta hydrolase</fullName>
    </submittedName>
</protein>
<name>A0ABP8F3X3_9MYCO</name>
<evidence type="ECO:0000256" key="1">
    <source>
        <dbReference type="ARBA" id="ARBA00010515"/>
    </source>
</evidence>
<dbReference type="GO" id="GO:0016787">
    <property type="term" value="F:hydrolase activity"/>
    <property type="evidence" value="ECO:0007669"/>
    <property type="project" value="UniProtKB-KW"/>
</dbReference>
<dbReference type="Gene3D" id="3.40.50.1820">
    <property type="entry name" value="alpha/beta hydrolase"/>
    <property type="match status" value="1"/>
</dbReference>
<evidence type="ECO:0000313" key="5">
    <source>
        <dbReference type="Proteomes" id="UP001501417"/>
    </source>
</evidence>
<comment type="caution">
    <text evidence="4">The sequence shown here is derived from an EMBL/GenBank/DDBJ whole genome shotgun (WGS) entry which is preliminary data.</text>
</comment>
<accession>A0ABP8F3X3</accession>
<dbReference type="PANTHER" id="PTHR48081:SF8">
    <property type="entry name" value="ALPHA_BETA HYDROLASE FOLD-3 DOMAIN-CONTAINING PROTEIN-RELATED"/>
    <property type="match status" value="1"/>
</dbReference>
<dbReference type="PROSITE" id="PS01173">
    <property type="entry name" value="LIPASE_GDXG_HIS"/>
    <property type="match status" value="1"/>
</dbReference>
<organism evidence="4 5">
    <name type="scientific">Mycobacterium paraffinicum</name>
    <dbReference type="NCBI Taxonomy" id="53378"/>
    <lineage>
        <taxon>Bacteria</taxon>
        <taxon>Bacillati</taxon>
        <taxon>Actinomycetota</taxon>
        <taxon>Actinomycetes</taxon>
        <taxon>Mycobacteriales</taxon>
        <taxon>Mycobacteriaceae</taxon>
        <taxon>Mycobacterium</taxon>
    </lineage>
</organism>
<evidence type="ECO:0000313" key="4">
    <source>
        <dbReference type="EMBL" id="GAA4294302.1"/>
    </source>
</evidence>
<keyword evidence="2 4" id="KW-0378">Hydrolase</keyword>